<dbReference type="RefSeq" id="WP_170230265.1">
    <property type="nucleotide sequence ID" value="NZ_BJXX01000117.1"/>
</dbReference>
<reference evidence="2 3" key="1">
    <citation type="submission" date="2019-07" db="EMBL/GenBank/DDBJ databases">
        <title>Whole genome shotgun sequence of Aneurinibacillus danicus NBRC 102444.</title>
        <authorList>
            <person name="Hosoyama A."/>
            <person name="Uohara A."/>
            <person name="Ohji S."/>
            <person name="Ichikawa N."/>
        </authorList>
    </citation>
    <scope>NUCLEOTIDE SEQUENCE [LARGE SCALE GENOMIC DNA]</scope>
    <source>
        <strain evidence="2 3">NBRC 102444</strain>
    </source>
</reference>
<dbReference type="AlphaFoldDB" id="A0A511V899"/>
<dbReference type="EMBL" id="BJXX01000117">
    <property type="protein sequence ID" value="GEN35100.1"/>
    <property type="molecule type" value="Genomic_DNA"/>
</dbReference>
<gene>
    <name evidence="2" type="ORF">ADA01nite_25600</name>
</gene>
<comment type="caution">
    <text evidence="2">The sequence shown here is derived from an EMBL/GenBank/DDBJ whole genome shotgun (WGS) entry which is preliminary data.</text>
</comment>
<sequence>MYEIDFSPVIKESQPDDLPRPYNDIARVIGIENALKLAFHFGGTYQYLPKYSKATITLLKRLMPIEFKRGLDYKDIARKFGVSESLVRVSLSDNKYNLQSKGAK</sequence>
<dbReference type="InterPro" id="IPR014875">
    <property type="entry name" value="Mor_transcription_activator"/>
</dbReference>
<evidence type="ECO:0000313" key="2">
    <source>
        <dbReference type="EMBL" id="GEN35100.1"/>
    </source>
</evidence>
<dbReference type="Pfam" id="PF08765">
    <property type="entry name" value="Mor"/>
    <property type="match status" value="1"/>
</dbReference>
<accession>A0A511V899</accession>
<organism evidence="2 3">
    <name type="scientific">Aneurinibacillus danicus</name>
    <dbReference type="NCBI Taxonomy" id="267746"/>
    <lineage>
        <taxon>Bacteria</taxon>
        <taxon>Bacillati</taxon>
        <taxon>Bacillota</taxon>
        <taxon>Bacilli</taxon>
        <taxon>Bacillales</taxon>
        <taxon>Paenibacillaceae</taxon>
        <taxon>Aneurinibacillus group</taxon>
        <taxon>Aneurinibacillus</taxon>
    </lineage>
</organism>
<dbReference type="Proteomes" id="UP000321157">
    <property type="component" value="Unassembled WGS sequence"/>
</dbReference>
<keyword evidence="3" id="KW-1185">Reference proteome</keyword>
<name>A0A511V899_9BACL</name>
<evidence type="ECO:0000313" key="3">
    <source>
        <dbReference type="Proteomes" id="UP000321157"/>
    </source>
</evidence>
<protein>
    <recommendedName>
        <fullName evidence="1">Mor transcription activator domain-containing protein</fullName>
    </recommendedName>
</protein>
<dbReference type="SUPFAM" id="SSF46689">
    <property type="entry name" value="Homeodomain-like"/>
    <property type="match status" value="1"/>
</dbReference>
<proteinExistence type="predicted"/>
<evidence type="ECO:0000259" key="1">
    <source>
        <dbReference type="Pfam" id="PF08765"/>
    </source>
</evidence>
<feature type="domain" description="Mor transcription activator" evidence="1">
    <location>
        <begin position="23"/>
        <end position="88"/>
    </location>
</feature>
<dbReference type="InterPro" id="IPR009057">
    <property type="entry name" value="Homeodomain-like_sf"/>
</dbReference>